<reference evidence="2 3" key="1">
    <citation type="journal article" date="2016" name="Antonie Van Leeuwenhoek">
        <title>Dongia soli sp. nov., isolated from soil from Dokdo, Korea.</title>
        <authorList>
            <person name="Kim D.U."/>
            <person name="Lee H."/>
            <person name="Kim H."/>
            <person name="Kim S.G."/>
            <person name="Ka J.O."/>
        </authorList>
    </citation>
    <scope>NUCLEOTIDE SEQUENCE [LARGE SCALE GENOMIC DNA]</scope>
    <source>
        <strain evidence="2 3">D78</strain>
    </source>
</reference>
<evidence type="ECO:0000313" key="3">
    <source>
        <dbReference type="Proteomes" id="UP001279642"/>
    </source>
</evidence>
<sequence length="97" mass="10674">MSIQAMPENAPQIGGQNGHRAIASTTSNAGFRLGRFHGEATLDDLMSDPVMPVLWQADHLKEGDVWRLIHEIADRLRHRRYRAPCPAAPHLGDGDPG</sequence>
<name>A0ABU5EF84_9PROT</name>
<evidence type="ECO:0000256" key="1">
    <source>
        <dbReference type="SAM" id="MobiDB-lite"/>
    </source>
</evidence>
<organism evidence="2 3">
    <name type="scientific">Dongia soli</name>
    <dbReference type="NCBI Taxonomy" id="600628"/>
    <lineage>
        <taxon>Bacteria</taxon>
        <taxon>Pseudomonadati</taxon>
        <taxon>Pseudomonadota</taxon>
        <taxon>Alphaproteobacteria</taxon>
        <taxon>Rhodospirillales</taxon>
        <taxon>Dongiaceae</taxon>
        <taxon>Dongia</taxon>
    </lineage>
</organism>
<proteinExistence type="predicted"/>
<dbReference type="RefSeq" id="WP_320509588.1">
    <property type="nucleotide sequence ID" value="NZ_JAXCLW010000005.1"/>
</dbReference>
<evidence type="ECO:0000313" key="2">
    <source>
        <dbReference type="EMBL" id="MDY0884514.1"/>
    </source>
</evidence>
<keyword evidence="3" id="KW-1185">Reference proteome</keyword>
<dbReference type="Proteomes" id="UP001279642">
    <property type="component" value="Unassembled WGS sequence"/>
</dbReference>
<gene>
    <name evidence="2" type="ORF">SMD27_16845</name>
</gene>
<accession>A0ABU5EF84</accession>
<dbReference type="EMBL" id="JAXCLW010000005">
    <property type="protein sequence ID" value="MDY0884514.1"/>
    <property type="molecule type" value="Genomic_DNA"/>
</dbReference>
<feature type="region of interest" description="Disordered" evidence="1">
    <location>
        <begin position="1"/>
        <end position="21"/>
    </location>
</feature>
<protein>
    <submittedName>
        <fullName evidence="2">Uncharacterized protein</fullName>
    </submittedName>
</protein>
<comment type="caution">
    <text evidence="2">The sequence shown here is derived from an EMBL/GenBank/DDBJ whole genome shotgun (WGS) entry which is preliminary data.</text>
</comment>